<comment type="caution">
    <text evidence="1">The sequence shown here is derived from an EMBL/GenBank/DDBJ whole genome shotgun (WGS) entry which is preliminary data.</text>
</comment>
<organism evidence="1 2">
    <name type="scientific">Enterococcus mundtii</name>
    <dbReference type="NCBI Taxonomy" id="53346"/>
    <lineage>
        <taxon>Bacteria</taxon>
        <taxon>Bacillati</taxon>
        <taxon>Bacillota</taxon>
        <taxon>Bacilli</taxon>
        <taxon>Lactobacillales</taxon>
        <taxon>Enterococcaceae</taxon>
        <taxon>Enterococcus</taxon>
    </lineage>
</organism>
<proteinExistence type="predicted"/>
<name>A0ABQ0VF03_ENTMU</name>
<accession>A0ABQ0VF03</accession>
<gene>
    <name evidence="1" type="ORF">EMU01_23570</name>
</gene>
<sequence length="68" mass="7706">MLLSSVFQPTLLAFASDRSFKEATSRPAVEIDLSGTSPAKDEKTWNEWVKLRGFTDTLTRVFLSFFCN</sequence>
<keyword evidence="2" id="KW-1185">Reference proteome</keyword>
<protein>
    <submittedName>
        <fullName evidence="1">Uncharacterized protein</fullName>
    </submittedName>
</protein>
<reference evidence="1 2" key="1">
    <citation type="submission" date="2019-07" db="EMBL/GenBank/DDBJ databases">
        <title>Whole genome shotgun sequence of Enterococcus mundtii NBRC 100490.</title>
        <authorList>
            <person name="Hosoyama A."/>
            <person name="Uohara A."/>
            <person name="Ohji S."/>
            <person name="Ichikawa N."/>
        </authorList>
    </citation>
    <scope>NUCLEOTIDE SEQUENCE [LARGE SCALE GENOMIC DNA]</scope>
    <source>
        <strain evidence="1 2">NBRC 100490</strain>
    </source>
</reference>
<dbReference type="Proteomes" id="UP000321175">
    <property type="component" value="Unassembled WGS sequence"/>
</dbReference>
<evidence type="ECO:0000313" key="1">
    <source>
        <dbReference type="EMBL" id="GEL81213.1"/>
    </source>
</evidence>
<evidence type="ECO:0000313" key="2">
    <source>
        <dbReference type="Proteomes" id="UP000321175"/>
    </source>
</evidence>
<dbReference type="EMBL" id="BJWA01000020">
    <property type="protein sequence ID" value="GEL81213.1"/>
    <property type="molecule type" value="Genomic_DNA"/>
</dbReference>